<dbReference type="STRING" id="199441.BkAM31D_13865"/>
<reference evidence="2 3" key="1">
    <citation type="submission" date="2017-04" db="EMBL/GenBank/DDBJ databases">
        <title>Bacillus krulwichiae AM31D Genome sequencing and assembly.</title>
        <authorList>
            <person name="Krulwich T.A."/>
            <person name="Anastor L."/>
            <person name="Ehrlich R."/>
            <person name="Ehrlich G.D."/>
            <person name="Janto B."/>
        </authorList>
    </citation>
    <scope>NUCLEOTIDE SEQUENCE [LARGE SCALE GENOMIC DNA]</scope>
    <source>
        <strain evidence="2 3">AM31D</strain>
    </source>
</reference>
<name>A0A1X9MBK9_9BACI</name>
<dbReference type="Proteomes" id="UP000193006">
    <property type="component" value="Chromosome"/>
</dbReference>
<feature type="region of interest" description="Disordered" evidence="1">
    <location>
        <begin position="1"/>
        <end position="47"/>
    </location>
</feature>
<evidence type="ECO:0000313" key="2">
    <source>
        <dbReference type="EMBL" id="ARK30839.1"/>
    </source>
</evidence>
<keyword evidence="3" id="KW-1185">Reference proteome</keyword>
<dbReference type="KEGG" id="bkw:BkAM31D_13865"/>
<dbReference type="AlphaFoldDB" id="A0A1X9MBK9"/>
<feature type="compositionally biased region" description="Low complexity" evidence="1">
    <location>
        <begin position="7"/>
        <end position="18"/>
    </location>
</feature>
<feature type="compositionally biased region" description="Basic and acidic residues" evidence="1">
    <location>
        <begin position="24"/>
        <end position="47"/>
    </location>
</feature>
<dbReference type="RefSeq" id="WP_169801076.1">
    <property type="nucleotide sequence ID" value="NZ_CP020814.1"/>
</dbReference>
<gene>
    <name evidence="2" type="ORF">BkAM31D_13865</name>
</gene>
<evidence type="ECO:0000256" key="1">
    <source>
        <dbReference type="SAM" id="MobiDB-lite"/>
    </source>
</evidence>
<evidence type="ECO:0000313" key="3">
    <source>
        <dbReference type="Proteomes" id="UP000193006"/>
    </source>
</evidence>
<accession>A0A1X9MBK9</accession>
<dbReference type="EMBL" id="CP020814">
    <property type="protein sequence ID" value="ARK30839.1"/>
    <property type="molecule type" value="Genomic_DNA"/>
</dbReference>
<protein>
    <submittedName>
        <fullName evidence="2">Uncharacterized protein</fullName>
    </submittedName>
</protein>
<organism evidence="2 3">
    <name type="scientific">Halalkalibacter krulwichiae</name>
    <dbReference type="NCBI Taxonomy" id="199441"/>
    <lineage>
        <taxon>Bacteria</taxon>
        <taxon>Bacillati</taxon>
        <taxon>Bacillota</taxon>
        <taxon>Bacilli</taxon>
        <taxon>Bacillales</taxon>
        <taxon>Bacillaceae</taxon>
        <taxon>Halalkalibacter</taxon>
    </lineage>
</organism>
<sequence length="47" mass="5480">MGRQKKGNANAQRNNNAKKYGKTNHPETEFESYAEREAEKMNRNNHS</sequence>
<proteinExistence type="predicted"/>